<evidence type="ECO:0000313" key="5">
    <source>
        <dbReference type="EMBL" id="RIY40547.1"/>
    </source>
</evidence>
<dbReference type="Gene3D" id="3.40.50.300">
    <property type="entry name" value="P-loop containing nucleotide triphosphate hydrolases"/>
    <property type="match status" value="1"/>
</dbReference>
<sequence length="567" mass="61468">MSLFMRGKRKYAVLPGFEVSEPVCFERFDVSRAIELSNFDALRALSPALVRTLVKDLDVDALANRICPVQRADNKVVLLALAADVAGDQADELARRLSASGYELAEPQRYVVSATMLMAIARGQALGAVAVLNSAVDGAYRTTTLAAAFQDMVEWGVVNQASDVHINIFLDAPESEVRFTIAGRYVMPERFCGISTANLMDMVAVAWMDIRAGNGAVFDPLAEQQGAMSRVVGGRRVLLRWASMAAERGPSVCLRLLLRDQIAPQNDLLKLGYLPDQVNQIERVATSEGGAILFAGSVGSGKSTTLATLMAAIPAHRKVMTLEDPVEYLIPRAVQSAIARDVDTLSGSRFATKLMALKRSAMTDVLLGEIRDLETGRAFVDLASSGVSVYSTTHAASALLAGERLASASVGVPRDFLATPGVLKMLVYQVLLPTLCRECALPATKIKTLPVAMLDLIQQLFEGSISALKFRNPNGCSYCINRHLPELSGYSGRTVAAHCLEPALTTGYYQALRSANYGTLQISQADGAFAIAMQKVFQGLVDPRDIETRFHAFETERRLRQIRRCNS</sequence>
<evidence type="ECO:0000259" key="4">
    <source>
        <dbReference type="Pfam" id="PF00437"/>
    </source>
</evidence>
<comment type="similarity">
    <text evidence="1">Belongs to the GSP E family.</text>
</comment>
<dbReference type="Proteomes" id="UP000266206">
    <property type="component" value="Unassembled WGS sequence"/>
</dbReference>
<dbReference type="Pfam" id="PF00437">
    <property type="entry name" value="T2SSE"/>
    <property type="match status" value="1"/>
</dbReference>
<feature type="domain" description="Bacterial type II secretion system protein E" evidence="4">
    <location>
        <begin position="150"/>
        <end position="504"/>
    </location>
</feature>
<reference evidence="5 6" key="1">
    <citation type="submission" date="2017-08" db="EMBL/GenBank/DDBJ databases">
        <title>Pusillimonas indicus sp. nov., a member of the family Alcaligenaceae isolated from surface seawater.</title>
        <authorList>
            <person name="Li J."/>
        </authorList>
    </citation>
    <scope>NUCLEOTIDE SEQUENCE [LARGE SCALE GENOMIC DNA]</scope>
    <source>
        <strain evidence="5 6">L52-1-41</strain>
    </source>
</reference>
<keyword evidence="3" id="KW-0067">ATP-binding</keyword>
<name>A0A3A1YWW4_9BURK</name>
<dbReference type="GO" id="GO:0016887">
    <property type="term" value="F:ATP hydrolysis activity"/>
    <property type="evidence" value="ECO:0007669"/>
    <property type="project" value="TreeGrafter"/>
</dbReference>
<dbReference type="Gene3D" id="3.30.450.90">
    <property type="match status" value="1"/>
</dbReference>
<dbReference type="EMBL" id="NQYH01000008">
    <property type="protein sequence ID" value="RIY40547.1"/>
    <property type="molecule type" value="Genomic_DNA"/>
</dbReference>
<comment type="caution">
    <text evidence="5">The sequence shown here is derived from an EMBL/GenBank/DDBJ whole genome shotgun (WGS) entry which is preliminary data.</text>
</comment>
<evidence type="ECO:0000256" key="1">
    <source>
        <dbReference type="ARBA" id="ARBA00006611"/>
    </source>
</evidence>
<evidence type="ECO:0000256" key="3">
    <source>
        <dbReference type="ARBA" id="ARBA00022840"/>
    </source>
</evidence>
<dbReference type="SUPFAM" id="SSF52540">
    <property type="entry name" value="P-loop containing nucleoside triphosphate hydrolases"/>
    <property type="match status" value="1"/>
</dbReference>
<dbReference type="AlphaFoldDB" id="A0A3A1YWW4"/>
<dbReference type="OrthoDB" id="5790493at2"/>
<proteinExistence type="inferred from homology"/>
<dbReference type="PANTHER" id="PTHR30258">
    <property type="entry name" value="TYPE II SECRETION SYSTEM PROTEIN GSPE-RELATED"/>
    <property type="match status" value="1"/>
</dbReference>
<dbReference type="RefSeq" id="WP_119516378.1">
    <property type="nucleotide sequence ID" value="NZ_NQYH01000008.1"/>
</dbReference>
<dbReference type="GO" id="GO:0005886">
    <property type="term" value="C:plasma membrane"/>
    <property type="evidence" value="ECO:0007669"/>
    <property type="project" value="TreeGrafter"/>
</dbReference>
<accession>A0A3A1YWW4</accession>
<organism evidence="5 6">
    <name type="scientific">Neopusillimonas maritima</name>
    <dbReference type="NCBI Taxonomy" id="2026239"/>
    <lineage>
        <taxon>Bacteria</taxon>
        <taxon>Pseudomonadati</taxon>
        <taxon>Pseudomonadota</taxon>
        <taxon>Betaproteobacteria</taxon>
        <taxon>Burkholderiales</taxon>
        <taxon>Alcaligenaceae</taxon>
        <taxon>Neopusillimonas</taxon>
    </lineage>
</organism>
<evidence type="ECO:0000313" key="6">
    <source>
        <dbReference type="Proteomes" id="UP000266206"/>
    </source>
</evidence>
<dbReference type="InterPro" id="IPR001482">
    <property type="entry name" value="T2SS/T4SS_dom"/>
</dbReference>
<gene>
    <name evidence="5" type="ORF">CJP73_10500</name>
</gene>
<keyword evidence="2" id="KW-0547">Nucleotide-binding</keyword>
<evidence type="ECO:0000256" key="2">
    <source>
        <dbReference type="ARBA" id="ARBA00022741"/>
    </source>
</evidence>
<dbReference type="PANTHER" id="PTHR30258:SF3">
    <property type="entry name" value="SLL1921 PROTEIN"/>
    <property type="match status" value="1"/>
</dbReference>
<dbReference type="InterPro" id="IPR027417">
    <property type="entry name" value="P-loop_NTPase"/>
</dbReference>
<protein>
    <recommendedName>
        <fullName evidence="4">Bacterial type II secretion system protein E domain-containing protein</fullName>
    </recommendedName>
</protein>
<dbReference type="GO" id="GO:0005524">
    <property type="term" value="F:ATP binding"/>
    <property type="evidence" value="ECO:0007669"/>
    <property type="project" value="UniProtKB-KW"/>
</dbReference>